<organism evidence="3 4">
    <name type="scientific">Rhodonellum ikkaensis</name>
    <dbReference type="NCBI Taxonomy" id="336829"/>
    <lineage>
        <taxon>Bacteria</taxon>
        <taxon>Pseudomonadati</taxon>
        <taxon>Bacteroidota</taxon>
        <taxon>Cytophagia</taxon>
        <taxon>Cytophagales</taxon>
        <taxon>Cytophagaceae</taxon>
        <taxon>Rhodonellum</taxon>
    </lineage>
</organism>
<name>A0A1H3TBF7_9BACT</name>
<evidence type="ECO:0000313" key="3">
    <source>
        <dbReference type="EMBL" id="SDZ47576.1"/>
    </source>
</evidence>
<feature type="region of interest" description="Disordered" evidence="1">
    <location>
        <begin position="280"/>
        <end position="305"/>
    </location>
</feature>
<evidence type="ECO:0000259" key="2">
    <source>
        <dbReference type="Pfam" id="PF13351"/>
    </source>
</evidence>
<evidence type="ECO:0000313" key="4">
    <source>
        <dbReference type="Proteomes" id="UP000199663"/>
    </source>
</evidence>
<dbReference type="EMBL" id="FNQC01000016">
    <property type="protein sequence ID" value="SDZ47576.1"/>
    <property type="molecule type" value="Genomic_DNA"/>
</dbReference>
<evidence type="ECO:0000256" key="1">
    <source>
        <dbReference type="SAM" id="MobiDB-lite"/>
    </source>
</evidence>
<dbReference type="RefSeq" id="WP_019599735.1">
    <property type="nucleotide sequence ID" value="NZ_FNQC01000016.1"/>
</dbReference>
<keyword evidence="4" id="KW-1185">Reference proteome</keyword>
<accession>A0A1H3TBF7</accession>
<gene>
    <name evidence="3" type="ORF">SAMN05444412_11659</name>
</gene>
<protein>
    <recommendedName>
        <fullName evidence="2">DUF4099 domain-containing protein</fullName>
    </recommendedName>
</protein>
<proteinExistence type="predicted"/>
<comment type="caution">
    <text evidence="3">The sequence shown here is derived from an EMBL/GenBank/DDBJ whole genome shotgun (WGS) entry which is preliminary data.</text>
</comment>
<dbReference type="InterPro" id="IPR025343">
    <property type="entry name" value="DUF4099"/>
</dbReference>
<dbReference type="Pfam" id="PF13351">
    <property type="entry name" value="DUF4099"/>
    <property type="match status" value="1"/>
</dbReference>
<reference evidence="3 4" key="1">
    <citation type="submission" date="2016-10" db="EMBL/GenBank/DDBJ databases">
        <authorList>
            <person name="Varghese N."/>
            <person name="Submissions S."/>
        </authorList>
    </citation>
    <scope>NUCLEOTIDE SEQUENCE [LARGE SCALE GENOMIC DNA]</scope>
    <source>
        <strain evidence="3 4">DSM 17997</strain>
    </source>
</reference>
<sequence>MKTDNILPMKDLKIFGIYKNGQFTIPEEQVTALKNGKMTDVVELKNLKGKDMEIESLPARLSIVKGEDGLPALRIDPVYREPNSHPKLSMEERQKLIRSELANLRKSYVDNNGNVQTEIIEYDQDTRQFMSYNPRAVKAPEAVDGQTLSPEQKKKFREGEKVQLEDGTEFQLHTSSKSGLRSNRSGLVLSVILDGGISYLLITGLKTMLGKKSEVEQSYSKGYQDGIREVQKQIERRIASNPRDKDAIRDMNVVRQELSKLVPNQSIHYKRMDYDDAKRFNSIDTEEGRNPKLNQERDENRQRRI</sequence>
<feature type="domain" description="DUF4099" evidence="2">
    <location>
        <begin position="7"/>
        <end position="86"/>
    </location>
</feature>
<dbReference type="Proteomes" id="UP000199663">
    <property type="component" value="Unassembled WGS sequence"/>
</dbReference>